<reference evidence="1 2" key="1">
    <citation type="journal article" date="2020" name="Cell">
        <title>Large-Scale Comparative Analyses of Tick Genomes Elucidate Their Genetic Diversity and Vector Capacities.</title>
        <authorList>
            <consortium name="Tick Genome and Microbiome Consortium (TIGMIC)"/>
            <person name="Jia N."/>
            <person name="Wang J."/>
            <person name="Shi W."/>
            <person name="Du L."/>
            <person name="Sun Y."/>
            <person name="Zhan W."/>
            <person name="Jiang J.F."/>
            <person name="Wang Q."/>
            <person name="Zhang B."/>
            <person name="Ji P."/>
            <person name="Bell-Sakyi L."/>
            <person name="Cui X.M."/>
            <person name="Yuan T.T."/>
            <person name="Jiang B.G."/>
            <person name="Yang W.F."/>
            <person name="Lam T.T."/>
            <person name="Chang Q.C."/>
            <person name="Ding S.J."/>
            <person name="Wang X.J."/>
            <person name="Zhu J.G."/>
            <person name="Ruan X.D."/>
            <person name="Zhao L."/>
            <person name="Wei J.T."/>
            <person name="Ye R.Z."/>
            <person name="Que T.C."/>
            <person name="Du C.H."/>
            <person name="Zhou Y.H."/>
            <person name="Cheng J.X."/>
            <person name="Dai P.F."/>
            <person name="Guo W.B."/>
            <person name="Han X.H."/>
            <person name="Huang E.J."/>
            <person name="Li L.F."/>
            <person name="Wei W."/>
            <person name="Gao Y.C."/>
            <person name="Liu J.Z."/>
            <person name="Shao H.Z."/>
            <person name="Wang X."/>
            <person name="Wang C.C."/>
            <person name="Yang T.C."/>
            <person name="Huo Q.B."/>
            <person name="Li W."/>
            <person name="Chen H.Y."/>
            <person name="Chen S.E."/>
            <person name="Zhou L.G."/>
            <person name="Ni X.B."/>
            <person name="Tian J.H."/>
            <person name="Sheng Y."/>
            <person name="Liu T."/>
            <person name="Pan Y.S."/>
            <person name="Xia L.Y."/>
            <person name="Li J."/>
            <person name="Zhao F."/>
            <person name="Cao W.C."/>
        </authorList>
    </citation>
    <scope>NUCLEOTIDE SEQUENCE [LARGE SCALE GENOMIC DNA]</scope>
    <source>
        <strain evidence="1">Iper-2018</strain>
    </source>
</reference>
<dbReference type="Proteomes" id="UP000805193">
    <property type="component" value="Unassembled WGS sequence"/>
</dbReference>
<evidence type="ECO:0000313" key="2">
    <source>
        <dbReference type="Proteomes" id="UP000805193"/>
    </source>
</evidence>
<evidence type="ECO:0000313" key="1">
    <source>
        <dbReference type="EMBL" id="KAG0445107.1"/>
    </source>
</evidence>
<sequence>MSGEVAHNYTLIFGDIALLQLLDTLRFYGAGTFQTVTGDLVHVFHPTVCHIVRMVMTLIVSVLFRRLVHFPAASECHNIMLYLYRMGQFPAVLRSCHSGVGMIPESFHIFATPEWNGNGMAATLKINVIHLRAITGPQLQFFDVVASWPGYVHDSCIFDGSRSRALYEESRVPGLLLGDMGYALSLSS</sequence>
<keyword evidence="2" id="KW-1185">Reference proteome</keyword>
<proteinExistence type="predicted"/>
<protein>
    <submittedName>
        <fullName evidence="1">Uncharacterized protein</fullName>
    </submittedName>
</protein>
<gene>
    <name evidence="1" type="ORF">HPB47_022569</name>
</gene>
<organism evidence="1 2">
    <name type="scientific">Ixodes persulcatus</name>
    <name type="common">Taiga tick</name>
    <dbReference type="NCBI Taxonomy" id="34615"/>
    <lineage>
        <taxon>Eukaryota</taxon>
        <taxon>Metazoa</taxon>
        <taxon>Ecdysozoa</taxon>
        <taxon>Arthropoda</taxon>
        <taxon>Chelicerata</taxon>
        <taxon>Arachnida</taxon>
        <taxon>Acari</taxon>
        <taxon>Parasitiformes</taxon>
        <taxon>Ixodida</taxon>
        <taxon>Ixodoidea</taxon>
        <taxon>Ixodidae</taxon>
        <taxon>Ixodinae</taxon>
        <taxon>Ixodes</taxon>
    </lineage>
</organism>
<name>A0AC60R2S2_IXOPE</name>
<dbReference type="EMBL" id="JABSTQ010000930">
    <property type="protein sequence ID" value="KAG0445107.1"/>
    <property type="molecule type" value="Genomic_DNA"/>
</dbReference>
<comment type="caution">
    <text evidence="1">The sequence shown here is derived from an EMBL/GenBank/DDBJ whole genome shotgun (WGS) entry which is preliminary data.</text>
</comment>
<accession>A0AC60R2S2</accession>